<evidence type="ECO:0000313" key="4">
    <source>
        <dbReference type="EMBL" id="CCA68806.1"/>
    </source>
</evidence>
<dbReference type="InterPro" id="IPR001810">
    <property type="entry name" value="F-box_dom"/>
</dbReference>
<organism evidence="4 5">
    <name type="scientific">Serendipita indica (strain DSM 11827)</name>
    <name type="common">Root endophyte fungus</name>
    <name type="synonym">Piriformospora indica</name>
    <dbReference type="NCBI Taxonomy" id="1109443"/>
    <lineage>
        <taxon>Eukaryota</taxon>
        <taxon>Fungi</taxon>
        <taxon>Dikarya</taxon>
        <taxon>Basidiomycota</taxon>
        <taxon>Agaricomycotina</taxon>
        <taxon>Agaricomycetes</taxon>
        <taxon>Sebacinales</taxon>
        <taxon>Serendipitaceae</taxon>
        <taxon>Serendipita</taxon>
    </lineage>
</organism>
<name>G4TBW8_SERID</name>
<dbReference type="OrthoDB" id="3365698at2759"/>
<evidence type="ECO:0000313" key="5">
    <source>
        <dbReference type="Proteomes" id="UP000007148"/>
    </source>
</evidence>
<dbReference type="AlphaFoldDB" id="G4TBW8"/>
<dbReference type="EMBL" id="CAFZ01000040">
    <property type="protein sequence ID" value="CCA68806.1"/>
    <property type="molecule type" value="Genomic_DNA"/>
</dbReference>
<dbReference type="SUPFAM" id="SSF52047">
    <property type="entry name" value="RNI-like"/>
    <property type="match status" value="1"/>
</dbReference>
<sequence length="771" mass="83939">MLSTPETVATHHGVCPEGCTCAFSVASHIASTPITTLQVAPPSSQVSNTAFMEHLEASSDQVDGYATVHSMLHVLEQRASSLQQERDQAERAYQAAQRSVARYKAAMAEFGKPAPVGSGSEDNGGSGSWSGTTPLALATPPTISRLPIELLIYIFLYVQNTVVAAQVCRYWRQVALSCPRLWSSLHVHPSKGGKHLENLLKRSMGNGNNGSLIDVCFCPVRVGPLKLPADMRHYATYQQDAGGRAAHNAHSSQLHPLVNSYGLPLSLPPIYTQMYHPDMCLTPQIVSILDKHVSRISSFEIHATVPGTWLTLLPFLSHPAPNLRTMHIYTTLPGDVAQLAFFGNNSTYSARPRQSQQDIVSATPKLRNVQITGSFPLRHHSLLLRNLTILRLERVPFIYRPTTSQLSSVLRACPELVSLSLLDAGPVPDEDFDGDDDLATIQEGPIQLNHLRALAFRDTDVVLQPMTPPNHPTTVIHTPNGPILAPVPGGLGLTPTVSQMAGAAGPNVSLGEGGAVWFFENVRMPKLEALQIMLAPHPLACSQTGRMLPVMVHTPATLTANTATSSTTLPVSPLTTALEAQTRSIFQNIQKCETLEELYLWTPHATTGDVYGLLSKFESLKNLELPMVAHPVDTLKLFTVPQVSMDTNGNNRSVFLCPRLERIGIPYIHGCAQPTLEHALMDVFNVRDAISAPDRGVSPLTALLAPGGRPTYISETVWNWIGQRATIQTLLTQQSQAPSPTVQTPSSDPFSLPIRESRMDMLFDRITKEVS</sequence>
<dbReference type="Proteomes" id="UP000007148">
    <property type="component" value="Unassembled WGS sequence"/>
</dbReference>
<evidence type="ECO:0000256" key="2">
    <source>
        <dbReference type="SAM" id="MobiDB-lite"/>
    </source>
</evidence>
<protein>
    <recommendedName>
        <fullName evidence="3">F-box domain-containing protein</fullName>
    </recommendedName>
</protein>
<dbReference type="Pfam" id="PF12937">
    <property type="entry name" value="F-box-like"/>
    <property type="match status" value="1"/>
</dbReference>
<dbReference type="InterPro" id="IPR036047">
    <property type="entry name" value="F-box-like_dom_sf"/>
</dbReference>
<gene>
    <name evidence="4" type="ORF">PIIN_02668</name>
</gene>
<feature type="domain" description="F-box" evidence="3">
    <location>
        <begin position="143"/>
        <end position="186"/>
    </location>
</feature>
<keyword evidence="5" id="KW-1185">Reference proteome</keyword>
<accession>G4TBW8</accession>
<feature type="coiled-coil region" evidence="1">
    <location>
        <begin position="72"/>
        <end position="106"/>
    </location>
</feature>
<comment type="caution">
    <text evidence="4">The sequence shown here is derived from an EMBL/GenBank/DDBJ whole genome shotgun (WGS) entry which is preliminary data.</text>
</comment>
<evidence type="ECO:0000259" key="3">
    <source>
        <dbReference type="Pfam" id="PF12937"/>
    </source>
</evidence>
<evidence type="ECO:0000256" key="1">
    <source>
        <dbReference type="SAM" id="Coils"/>
    </source>
</evidence>
<dbReference type="InParanoid" id="G4TBW8"/>
<reference evidence="4 5" key="1">
    <citation type="journal article" date="2011" name="PLoS Pathog.">
        <title>Endophytic Life Strategies Decoded by Genome and Transcriptome Analyses of the Mutualistic Root Symbiont Piriformospora indica.</title>
        <authorList>
            <person name="Zuccaro A."/>
            <person name="Lahrmann U."/>
            <person name="Guldener U."/>
            <person name="Langen G."/>
            <person name="Pfiffi S."/>
            <person name="Biedenkopf D."/>
            <person name="Wong P."/>
            <person name="Samans B."/>
            <person name="Grimm C."/>
            <person name="Basiewicz M."/>
            <person name="Murat C."/>
            <person name="Martin F."/>
            <person name="Kogel K.H."/>
        </authorList>
    </citation>
    <scope>NUCLEOTIDE SEQUENCE [LARGE SCALE GENOMIC DNA]</scope>
    <source>
        <strain evidence="4 5">DSM 11827</strain>
    </source>
</reference>
<dbReference type="HOGENOM" id="CLU_362507_0_0_1"/>
<feature type="region of interest" description="Disordered" evidence="2">
    <location>
        <begin position="112"/>
        <end position="133"/>
    </location>
</feature>
<proteinExistence type="predicted"/>
<dbReference type="SUPFAM" id="SSF81383">
    <property type="entry name" value="F-box domain"/>
    <property type="match status" value="1"/>
</dbReference>
<dbReference type="Gene3D" id="1.20.1280.50">
    <property type="match status" value="1"/>
</dbReference>
<keyword evidence="1" id="KW-0175">Coiled coil</keyword>